<proteinExistence type="predicted"/>
<name>A0AAN8H2X9_CHAGU</name>
<reference evidence="2 3" key="1">
    <citation type="journal article" date="2023" name="Mol. Biol. Evol.">
        <title>Genomics of Secondarily Temperate Adaptation in the Only Non-Antarctic Icefish.</title>
        <authorList>
            <person name="Rivera-Colon A.G."/>
            <person name="Rayamajhi N."/>
            <person name="Minhas B.F."/>
            <person name="Madrigal G."/>
            <person name="Bilyk K.T."/>
            <person name="Yoon V."/>
            <person name="Hune M."/>
            <person name="Gregory S."/>
            <person name="Cheng C.H.C."/>
            <person name="Catchen J.M."/>
        </authorList>
    </citation>
    <scope>NUCLEOTIDE SEQUENCE [LARGE SCALE GENOMIC DNA]</scope>
    <source>
        <tissue evidence="2">White muscle</tissue>
    </source>
</reference>
<feature type="region of interest" description="Disordered" evidence="1">
    <location>
        <begin position="1"/>
        <end position="22"/>
    </location>
</feature>
<feature type="compositionally biased region" description="Basic and acidic residues" evidence="1">
    <location>
        <begin position="1"/>
        <end position="19"/>
    </location>
</feature>
<dbReference type="Proteomes" id="UP001331515">
    <property type="component" value="Unassembled WGS sequence"/>
</dbReference>
<organism evidence="2 3">
    <name type="scientific">Champsocephalus gunnari</name>
    <name type="common">Mackerel icefish</name>
    <dbReference type="NCBI Taxonomy" id="52237"/>
    <lineage>
        <taxon>Eukaryota</taxon>
        <taxon>Metazoa</taxon>
        <taxon>Chordata</taxon>
        <taxon>Craniata</taxon>
        <taxon>Vertebrata</taxon>
        <taxon>Euteleostomi</taxon>
        <taxon>Actinopterygii</taxon>
        <taxon>Neopterygii</taxon>
        <taxon>Teleostei</taxon>
        <taxon>Neoteleostei</taxon>
        <taxon>Acanthomorphata</taxon>
        <taxon>Eupercaria</taxon>
        <taxon>Perciformes</taxon>
        <taxon>Notothenioidei</taxon>
        <taxon>Channichthyidae</taxon>
        <taxon>Champsocephalus</taxon>
    </lineage>
</organism>
<gene>
    <name evidence="2" type="ORF">CgunFtcFv8_025360</name>
</gene>
<sequence length="82" mass="8881">MEDEGSKQQGEKNKIEHGAAGRGASVVIFMKSHVSQRSASASAPDRLQNRCHVRPRGAFGSSPTSQRQIEISCRHVAALRPV</sequence>
<evidence type="ECO:0000256" key="1">
    <source>
        <dbReference type="SAM" id="MobiDB-lite"/>
    </source>
</evidence>
<protein>
    <submittedName>
        <fullName evidence="2">Uncharacterized protein</fullName>
    </submittedName>
</protein>
<comment type="caution">
    <text evidence="2">The sequence shown here is derived from an EMBL/GenBank/DDBJ whole genome shotgun (WGS) entry which is preliminary data.</text>
</comment>
<evidence type="ECO:0000313" key="2">
    <source>
        <dbReference type="EMBL" id="KAK5900398.1"/>
    </source>
</evidence>
<accession>A0AAN8H2X9</accession>
<dbReference type="EMBL" id="JAURVH010001532">
    <property type="protein sequence ID" value="KAK5900398.1"/>
    <property type="molecule type" value="Genomic_DNA"/>
</dbReference>
<keyword evidence="3" id="KW-1185">Reference proteome</keyword>
<evidence type="ECO:0000313" key="3">
    <source>
        <dbReference type="Proteomes" id="UP001331515"/>
    </source>
</evidence>
<feature type="region of interest" description="Disordered" evidence="1">
    <location>
        <begin position="34"/>
        <end position="67"/>
    </location>
</feature>
<dbReference type="AlphaFoldDB" id="A0AAN8H2X9"/>